<name>A0A0E9PNB4_ANGAN</name>
<sequence length="15" mass="1710">MAVVRFQPSSPSYQL</sequence>
<evidence type="ECO:0000313" key="1">
    <source>
        <dbReference type="EMBL" id="JAH05999.1"/>
    </source>
</evidence>
<proteinExistence type="predicted"/>
<reference evidence="1" key="2">
    <citation type="journal article" date="2015" name="Fish Shellfish Immunol.">
        <title>Early steps in the European eel (Anguilla anguilla)-Vibrio vulnificus interaction in the gills: Role of the RtxA13 toxin.</title>
        <authorList>
            <person name="Callol A."/>
            <person name="Pajuelo D."/>
            <person name="Ebbesson L."/>
            <person name="Teles M."/>
            <person name="MacKenzie S."/>
            <person name="Amaro C."/>
        </authorList>
    </citation>
    <scope>NUCLEOTIDE SEQUENCE</scope>
</reference>
<reference evidence="1" key="1">
    <citation type="submission" date="2014-11" db="EMBL/GenBank/DDBJ databases">
        <authorList>
            <person name="Amaro Gonzalez C."/>
        </authorList>
    </citation>
    <scope>NUCLEOTIDE SEQUENCE</scope>
</reference>
<protein>
    <submittedName>
        <fullName evidence="1">Uncharacterized protein</fullName>
    </submittedName>
</protein>
<dbReference type="EMBL" id="GBXM01102578">
    <property type="protein sequence ID" value="JAH05999.1"/>
    <property type="molecule type" value="Transcribed_RNA"/>
</dbReference>
<accession>A0A0E9PNB4</accession>
<organism evidence="1">
    <name type="scientific">Anguilla anguilla</name>
    <name type="common">European freshwater eel</name>
    <name type="synonym">Muraena anguilla</name>
    <dbReference type="NCBI Taxonomy" id="7936"/>
    <lineage>
        <taxon>Eukaryota</taxon>
        <taxon>Metazoa</taxon>
        <taxon>Chordata</taxon>
        <taxon>Craniata</taxon>
        <taxon>Vertebrata</taxon>
        <taxon>Euteleostomi</taxon>
        <taxon>Actinopterygii</taxon>
        <taxon>Neopterygii</taxon>
        <taxon>Teleostei</taxon>
        <taxon>Anguilliformes</taxon>
        <taxon>Anguillidae</taxon>
        <taxon>Anguilla</taxon>
    </lineage>
</organism>